<feature type="region of interest" description="Disordered" evidence="1">
    <location>
        <begin position="693"/>
        <end position="719"/>
    </location>
</feature>
<accession>A0A3P3Z5N7</accession>
<proteinExistence type="predicted"/>
<name>A0A3P3Z5N7_LEIBR</name>
<protein>
    <submittedName>
        <fullName evidence="2">Hypothetical_protein</fullName>
    </submittedName>
</protein>
<evidence type="ECO:0000256" key="1">
    <source>
        <dbReference type="SAM" id="MobiDB-lite"/>
    </source>
</evidence>
<dbReference type="EMBL" id="LS997619">
    <property type="protein sequence ID" value="SYZ65537.1"/>
    <property type="molecule type" value="Genomic_DNA"/>
</dbReference>
<sequence length="719" mass="79266">MISWVPVVCCRRSLASCLSGRSAKTDTSALTRKIRRASSTSSPETSGFPCKATVSARSSTTISSSSTAETVSLAPGATAEWSAALPDIPYGFPENDLGAFAAERSGGLQKQWLQDLSRQVSSSTTKSASSFQVERYLPNKEDFWRCPPYEALREIVLHSPYHEALKIIMEHDYRFLFTDVMCNVEAPMPHVIYEDFMKCLTFSSRQQPPEEQFALPEPVLRDILCWAAYYCTLDHFYFTSASMLFRKVEQEQHMSPAVHSAWVYICTAAGKLDKALAYAAYMEEHKIPFDADVFARLLHPSLTPVQQHLQQAPQTSKGIVLQRRLCQDMSQHHGTMPVAVHAMFVYHILTLQHTRKWEVLRGAAELFNRWQQRARSRGGLVVPASFTPVSVSIAEPLHEVICSRTMQLAMSLFCREKGIRWGPRTTKEMVTFMLENDEAGCTMADVIFVLMRIRQNERTEMLAALPRTTFTTEEQETLMHATYRRIRRDAAYAVAGPLLRELLAADGTTGTAAAAADSGSSSDEAVDLAMQSLQRLASSAADQDATAVSSSPSVSPAAAGAPYRSEGKRCTPAAAHGTIIDDGKRGSLTSLSGVIMEQSWEEETLSSPAETARDLLAAVIALDRESVIAAPAARRPNGDAQATLNESSGTPSLVASAAAEADRLRELHVSLEAMSTPSSLSAWSLQQLQKEEEEHGCVARRRMHGYRPPTCRGKEEEER</sequence>
<organism evidence="2 3">
    <name type="scientific">Leishmania braziliensis MHOM/BR/75/M2904</name>
    <dbReference type="NCBI Taxonomy" id="420245"/>
    <lineage>
        <taxon>Eukaryota</taxon>
        <taxon>Discoba</taxon>
        <taxon>Euglenozoa</taxon>
        <taxon>Kinetoplastea</taxon>
        <taxon>Metakinetoplastina</taxon>
        <taxon>Trypanosomatida</taxon>
        <taxon>Trypanosomatidae</taxon>
        <taxon>Leishmaniinae</taxon>
        <taxon>Leishmania</taxon>
        <taxon>Leishmania braziliensis species complex</taxon>
    </lineage>
</organism>
<dbReference type="AlphaFoldDB" id="A0A3P3Z5N7"/>
<gene>
    <name evidence="2" type="ORF">LBRM2904_20.5810</name>
</gene>
<evidence type="ECO:0000313" key="3">
    <source>
        <dbReference type="Proteomes" id="UP000319462"/>
    </source>
</evidence>
<dbReference type="Proteomes" id="UP000319462">
    <property type="component" value="Chromosome 20"/>
</dbReference>
<feature type="region of interest" description="Disordered" evidence="1">
    <location>
        <begin position="543"/>
        <end position="582"/>
    </location>
</feature>
<feature type="compositionally biased region" description="Low complexity" evidence="1">
    <location>
        <begin position="547"/>
        <end position="562"/>
    </location>
</feature>
<reference evidence="2 3" key="1">
    <citation type="submission" date="2018-09" db="EMBL/GenBank/DDBJ databases">
        <authorList>
            <person name="Peiro R."/>
            <person name="Begona"/>
            <person name="Cbmso G."/>
            <person name="Lopez M."/>
            <person name="Gonzalez S."/>
        </authorList>
    </citation>
    <scope>NUCLEOTIDE SEQUENCE [LARGE SCALE GENOMIC DNA]</scope>
</reference>
<evidence type="ECO:0000313" key="2">
    <source>
        <dbReference type="EMBL" id="SYZ65537.1"/>
    </source>
</evidence>